<dbReference type="HOGENOM" id="CLU_027722_0_0_1"/>
<dbReference type="EMBL" id="KN847492">
    <property type="protein sequence ID" value="KIW20972.1"/>
    <property type="molecule type" value="Genomic_DNA"/>
</dbReference>
<evidence type="ECO:0000313" key="2">
    <source>
        <dbReference type="EMBL" id="KIW20972.1"/>
    </source>
</evidence>
<reference evidence="2 3" key="1">
    <citation type="submission" date="2015-01" db="EMBL/GenBank/DDBJ databases">
        <title>The Genome Sequence of Exophiala spinifera CBS89968.</title>
        <authorList>
            <consortium name="The Broad Institute Genomics Platform"/>
            <person name="Cuomo C."/>
            <person name="de Hoog S."/>
            <person name="Gorbushina A."/>
            <person name="Stielow B."/>
            <person name="Teixiera M."/>
            <person name="Abouelleil A."/>
            <person name="Chapman S.B."/>
            <person name="Priest M."/>
            <person name="Young S.K."/>
            <person name="Wortman J."/>
            <person name="Nusbaum C."/>
            <person name="Birren B."/>
        </authorList>
    </citation>
    <scope>NUCLEOTIDE SEQUENCE [LARGE SCALE GENOMIC DNA]</scope>
    <source>
        <strain evidence="2 3">CBS 89968</strain>
    </source>
</reference>
<dbReference type="OrthoDB" id="4153769at2759"/>
<dbReference type="Proteomes" id="UP000053328">
    <property type="component" value="Unassembled WGS sequence"/>
</dbReference>
<sequence>MQEPPRKSKTFLWVNKDEASVSLSSSDRREKHRIFSFVQRQRSEGKIAGITDSRISRYDPALIRHPRPLRVRPSGHPSPSSIEDESSLQPVTDEGVKTRVQDTSPGRPRTSKEVDDFIRRHRFTIEQVSKHNWLPGSGVDPFAVTPFPITRHVEALIKYYWAFALTGAHNDKTEILPPHLQPVNQYTVIRDNAVQGAMHSRIRFAGIMVIMAARMVHISRIPTIGFPPPEYYLQLALHEVRGRMLECQDQGISADTTVLLAVHHLALAEWICQRYDVATTHLHAAKKLLPSKPSSHPSVAFAEEGIVNTDNLLCIETGRPPIFPVLYDPGPLEKARMTAIREEIMTRSQSRGVGTTMSMSAPSNGSFPDAMLPTSAFVSHQVDILLDASVILDWDLGSGFERALAADVIHPVLAPIIQDLLDVLTVAKYVWRTADASREDAHWMCKRARAFVHHILLLPTHPDLADFTVKSRKAEALRLAVLLVLIRCTNRVSFRATKPNMRRLQSALYGIDTDWTTENHFGLSSQPTPPSKGSSDSSPSPSVSPASCSTLSPLVGPFGPALRNLQTKQYDENELLLWILLTGHFNAQGEPEESWFLERATHVAQQRLGIDSYDGLHEFMGKYFYSKTQQLYSLRVVALHLSLL</sequence>
<accession>A0A0D2A877</accession>
<protein>
    <recommendedName>
        <fullName evidence="4">Transcription factor domain-containing protein</fullName>
    </recommendedName>
</protein>
<keyword evidence="3" id="KW-1185">Reference proteome</keyword>
<dbReference type="RefSeq" id="XP_016241188.1">
    <property type="nucleotide sequence ID" value="XM_016375912.1"/>
</dbReference>
<dbReference type="PANTHER" id="PTHR37540:SF5">
    <property type="entry name" value="TRANSCRIPTION FACTOR DOMAIN-CONTAINING PROTEIN"/>
    <property type="match status" value="1"/>
</dbReference>
<proteinExistence type="predicted"/>
<feature type="compositionally biased region" description="Low complexity" evidence="1">
    <location>
        <begin position="531"/>
        <end position="548"/>
    </location>
</feature>
<dbReference type="VEuPathDB" id="FungiDB:PV08_01551"/>
<gene>
    <name evidence="2" type="ORF">PV08_01551</name>
</gene>
<dbReference type="GeneID" id="27328634"/>
<dbReference type="AlphaFoldDB" id="A0A0D2A877"/>
<organism evidence="2 3">
    <name type="scientific">Exophiala spinifera</name>
    <dbReference type="NCBI Taxonomy" id="91928"/>
    <lineage>
        <taxon>Eukaryota</taxon>
        <taxon>Fungi</taxon>
        <taxon>Dikarya</taxon>
        <taxon>Ascomycota</taxon>
        <taxon>Pezizomycotina</taxon>
        <taxon>Eurotiomycetes</taxon>
        <taxon>Chaetothyriomycetidae</taxon>
        <taxon>Chaetothyriales</taxon>
        <taxon>Herpotrichiellaceae</taxon>
        <taxon>Exophiala</taxon>
    </lineage>
</organism>
<evidence type="ECO:0008006" key="4">
    <source>
        <dbReference type="Google" id="ProtNLM"/>
    </source>
</evidence>
<evidence type="ECO:0000313" key="3">
    <source>
        <dbReference type="Proteomes" id="UP000053328"/>
    </source>
</evidence>
<dbReference type="PANTHER" id="PTHR37540">
    <property type="entry name" value="TRANSCRIPTION FACTOR (ACR-2), PUTATIVE-RELATED-RELATED"/>
    <property type="match status" value="1"/>
</dbReference>
<dbReference type="STRING" id="91928.A0A0D2A877"/>
<feature type="region of interest" description="Disordered" evidence="1">
    <location>
        <begin position="520"/>
        <end position="548"/>
    </location>
</feature>
<feature type="region of interest" description="Disordered" evidence="1">
    <location>
        <begin position="64"/>
        <end position="112"/>
    </location>
</feature>
<name>A0A0D2A877_9EURO</name>
<evidence type="ECO:0000256" key="1">
    <source>
        <dbReference type="SAM" id="MobiDB-lite"/>
    </source>
</evidence>